<protein>
    <recommendedName>
        <fullName evidence="2 8">Site-specific DNA-methyltransferase (adenine-specific)</fullName>
        <ecNumber evidence="2 8">2.1.1.72</ecNumber>
    </recommendedName>
</protein>
<evidence type="ECO:0000256" key="4">
    <source>
        <dbReference type="ARBA" id="ARBA00022679"/>
    </source>
</evidence>
<dbReference type="Gene3D" id="1.10.1020.10">
    <property type="entry name" value="Adenine-specific Methyltransferase, Domain 2"/>
    <property type="match status" value="1"/>
</dbReference>
<dbReference type="PRINTS" id="PR00505">
    <property type="entry name" value="D12N6MTFRASE"/>
</dbReference>
<feature type="binding site" evidence="7">
    <location>
        <position position="192"/>
    </location>
    <ligand>
        <name>S-adenosyl-L-methionine</name>
        <dbReference type="ChEBI" id="CHEBI:59789"/>
    </ligand>
</feature>
<dbReference type="NCBIfam" id="TIGR00571">
    <property type="entry name" value="dam"/>
    <property type="match status" value="1"/>
</dbReference>
<dbReference type="InterPro" id="IPR012263">
    <property type="entry name" value="M_m6A_EcoRV"/>
</dbReference>
<organism evidence="9 10">
    <name type="scientific">Fructilactobacillus lindneri DSM 20690 = JCM 11027</name>
    <dbReference type="NCBI Taxonomy" id="1122148"/>
    <lineage>
        <taxon>Bacteria</taxon>
        <taxon>Bacillati</taxon>
        <taxon>Bacillota</taxon>
        <taxon>Bacilli</taxon>
        <taxon>Lactobacillales</taxon>
        <taxon>Lactobacillaceae</taxon>
        <taxon>Fructilactobacillus</taxon>
    </lineage>
</organism>
<dbReference type="SUPFAM" id="SSF53335">
    <property type="entry name" value="S-adenosyl-L-methionine-dependent methyltransferases"/>
    <property type="match status" value="1"/>
</dbReference>
<dbReference type="GO" id="GO:0043565">
    <property type="term" value="F:sequence-specific DNA binding"/>
    <property type="evidence" value="ECO:0007669"/>
    <property type="project" value="TreeGrafter"/>
</dbReference>
<dbReference type="GO" id="GO:0032259">
    <property type="term" value="P:methylation"/>
    <property type="evidence" value="ECO:0007669"/>
    <property type="project" value="UniProtKB-KW"/>
</dbReference>
<dbReference type="RefSeq" id="WP_180993591.1">
    <property type="nucleotide sequence ID" value="NZ_FUXS01000011.1"/>
</dbReference>
<accession>A0A0R2JMA4</accession>
<dbReference type="PIRSF" id="PIRSF000398">
    <property type="entry name" value="M_m6A_EcoRV"/>
    <property type="match status" value="1"/>
</dbReference>
<feature type="binding site" evidence="7">
    <location>
        <position position="60"/>
    </location>
    <ligand>
        <name>S-adenosyl-L-methionine</name>
        <dbReference type="ChEBI" id="CHEBI:59789"/>
    </ligand>
</feature>
<comment type="caution">
    <text evidence="9">The sequence shown here is derived from an EMBL/GenBank/DDBJ whole genome shotgun (WGS) entry which is preliminary data.</text>
</comment>
<dbReference type="InterPro" id="IPR012327">
    <property type="entry name" value="MeTrfase_D12"/>
</dbReference>
<dbReference type="GO" id="GO:0006298">
    <property type="term" value="P:mismatch repair"/>
    <property type="evidence" value="ECO:0007669"/>
    <property type="project" value="TreeGrafter"/>
</dbReference>
<keyword evidence="3 8" id="KW-0489">Methyltransferase</keyword>
<reference evidence="9 10" key="1">
    <citation type="journal article" date="2015" name="Genome Announc.">
        <title>Expanding the biotechnology potential of lactobacilli through comparative genomics of 213 strains and associated genera.</title>
        <authorList>
            <person name="Sun Z."/>
            <person name="Harris H.M."/>
            <person name="McCann A."/>
            <person name="Guo C."/>
            <person name="Argimon S."/>
            <person name="Zhang W."/>
            <person name="Yang X."/>
            <person name="Jeffery I.B."/>
            <person name="Cooney J.C."/>
            <person name="Kagawa T.F."/>
            <person name="Liu W."/>
            <person name="Song Y."/>
            <person name="Salvetti E."/>
            <person name="Wrobel A."/>
            <person name="Rasinkangas P."/>
            <person name="Parkhill J."/>
            <person name="Rea M.C."/>
            <person name="O'Sullivan O."/>
            <person name="Ritari J."/>
            <person name="Douillard F.P."/>
            <person name="Paul Ross R."/>
            <person name="Yang R."/>
            <person name="Briner A.E."/>
            <person name="Felis G.E."/>
            <person name="de Vos W.M."/>
            <person name="Barrangou R."/>
            <person name="Klaenhammer T.R."/>
            <person name="Caufield P.W."/>
            <person name="Cui Y."/>
            <person name="Zhang H."/>
            <person name="O'Toole P.W."/>
        </authorList>
    </citation>
    <scope>NUCLEOTIDE SEQUENCE [LARGE SCALE GENOMIC DNA]</scope>
    <source>
        <strain evidence="9 10">DSM 20690</strain>
    </source>
</reference>
<evidence type="ECO:0000313" key="9">
    <source>
        <dbReference type="EMBL" id="KRN78313.1"/>
    </source>
</evidence>
<dbReference type="InterPro" id="IPR002052">
    <property type="entry name" value="DNA_methylase_N6_adenine_CS"/>
</dbReference>
<name>A0A0R2JMA4_9LACO</name>
<dbReference type="Gene3D" id="3.40.50.150">
    <property type="entry name" value="Vaccinia Virus protein VP39"/>
    <property type="match status" value="1"/>
</dbReference>
<evidence type="ECO:0000256" key="1">
    <source>
        <dbReference type="ARBA" id="ARBA00006594"/>
    </source>
</evidence>
<dbReference type="AlphaFoldDB" id="A0A0R2JMA4"/>
<evidence type="ECO:0000313" key="10">
    <source>
        <dbReference type="Proteomes" id="UP000051565"/>
    </source>
</evidence>
<keyword evidence="10" id="KW-1185">Reference proteome</keyword>
<dbReference type="InterPro" id="IPR023095">
    <property type="entry name" value="Ade_MeTrfase_dom_2"/>
</dbReference>
<dbReference type="EMBL" id="JQBT01000035">
    <property type="protein sequence ID" value="KRN78313.1"/>
    <property type="molecule type" value="Genomic_DNA"/>
</dbReference>
<feature type="binding site" evidence="7">
    <location>
        <position position="15"/>
    </location>
    <ligand>
        <name>S-adenosyl-L-methionine</name>
        <dbReference type="ChEBI" id="CHEBI:59789"/>
    </ligand>
</feature>
<evidence type="ECO:0000256" key="2">
    <source>
        <dbReference type="ARBA" id="ARBA00011900"/>
    </source>
</evidence>
<dbReference type="EC" id="2.1.1.72" evidence="2 8"/>
<dbReference type="PANTHER" id="PTHR30481">
    <property type="entry name" value="DNA ADENINE METHYLASE"/>
    <property type="match status" value="1"/>
</dbReference>
<evidence type="ECO:0000256" key="3">
    <source>
        <dbReference type="ARBA" id="ARBA00022603"/>
    </source>
</evidence>
<evidence type="ECO:0000256" key="8">
    <source>
        <dbReference type="RuleBase" id="RU361257"/>
    </source>
</evidence>
<dbReference type="GO" id="GO:1904047">
    <property type="term" value="F:S-adenosyl-L-methionine binding"/>
    <property type="evidence" value="ECO:0007669"/>
    <property type="project" value="TreeGrafter"/>
</dbReference>
<dbReference type="PATRIC" id="fig|1122148.6.peg.1284"/>
<dbReference type="InterPro" id="IPR029063">
    <property type="entry name" value="SAM-dependent_MTases_sf"/>
</dbReference>
<evidence type="ECO:0000256" key="6">
    <source>
        <dbReference type="ARBA" id="ARBA00047942"/>
    </source>
</evidence>
<dbReference type="Proteomes" id="UP000051565">
    <property type="component" value="Unassembled WGS sequence"/>
</dbReference>
<keyword evidence="5 8" id="KW-0949">S-adenosyl-L-methionine</keyword>
<comment type="catalytic activity">
    <reaction evidence="6 8">
        <text>a 2'-deoxyadenosine in DNA + S-adenosyl-L-methionine = an N(6)-methyl-2'-deoxyadenosine in DNA + S-adenosyl-L-homocysteine + H(+)</text>
        <dbReference type="Rhea" id="RHEA:15197"/>
        <dbReference type="Rhea" id="RHEA-COMP:12418"/>
        <dbReference type="Rhea" id="RHEA-COMP:12419"/>
        <dbReference type="ChEBI" id="CHEBI:15378"/>
        <dbReference type="ChEBI" id="CHEBI:57856"/>
        <dbReference type="ChEBI" id="CHEBI:59789"/>
        <dbReference type="ChEBI" id="CHEBI:90615"/>
        <dbReference type="ChEBI" id="CHEBI:90616"/>
        <dbReference type="EC" id="2.1.1.72"/>
    </reaction>
</comment>
<dbReference type="Pfam" id="PF02086">
    <property type="entry name" value="MethyltransfD12"/>
    <property type="match status" value="1"/>
</dbReference>
<dbReference type="GO" id="GO:0009007">
    <property type="term" value="F:site-specific DNA-methyltransferase (adenine-specific) activity"/>
    <property type="evidence" value="ECO:0007669"/>
    <property type="project" value="UniProtKB-UniRule"/>
</dbReference>
<comment type="similarity">
    <text evidence="1 8">Belongs to the N(4)/N(6)-methyltransferase family.</text>
</comment>
<keyword evidence="4 8" id="KW-0808">Transferase</keyword>
<sequence>MTIHKNPLVKPFVKWAGGKRQLLPEIKRYLPSKIKNYYEPFVGGGAVFLDIQCPHPIINDFNDELINTYLVVRDDVDSLIHLLKKHELNNSSDYYYQMRAWDRTGELQKRSNTERAARFIYLNKTGFNGLFRVNSQGQINVPYGRYKNPAIVNEEVLHAVSLYLNRSSATIFNGDYYDAIKSAKKGDFVYLDPPYAPISEDKQSFVGYTLNGFGREEQERLRDVFNELTKRGVNAMLSNSKVQLIEDLYKEYQETTRTVTATRNINSNSAGRGRVDEVLIMNYKTGN</sequence>
<proteinExistence type="inferred from homology"/>
<feature type="binding site" evidence="7">
    <location>
        <position position="19"/>
    </location>
    <ligand>
        <name>S-adenosyl-L-methionine</name>
        <dbReference type="ChEBI" id="CHEBI:59789"/>
    </ligand>
</feature>
<evidence type="ECO:0000256" key="5">
    <source>
        <dbReference type="ARBA" id="ARBA00022691"/>
    </source>
</evidence>
<evidence type="ECO:0000256" key="7">
    <source>
        <dbReference type="PIRSR" id="PIRSR000398-1"/>
    </source>
</evidence>
<dbReference type="PANTHER" id="PTHR30481:SF3">
    <property type="entry name" value="DNA ADENINE METHYLASE"/>
    <property type="match status" value="1"/>
</dbReference>
<dbReference type="PROSITE" id="PS00092">
    <property type="entry name" value="N6_MTASE"/>
    <property type="match status" value="1"/>
</dbReference>
<gene>
    <name evidence="9" type="ORF">IV52_GL001250</name>
</gene>
<dbReference type="GO" id="GO:0009307">
    <property type="term" value="P:DNA restriction-modification system"/>
    <property type="evidence" value="ECO:0007669"/>
    <property type="project" value="InterPro"/>
</dbReference>